<keyword evidence="2" id="KW-0472">Membrane</keyword>
<keyword evidence="2" id="KW-0812">Transmembrane</keyword>
<feature type="transmembrane region" description="Helical" evidence="2">
    <location>
        <begin position="257"/>
        <end position="281"/>
    </location>
</feature>
<organism evidence="3 4">
    <name type="scientific">Enhygromyxa salina</name>
    <dbReference type="NCBI Taxonomy" id="215803"/>
    <lineage>
        <taxon>Bacteria</taxon>
        <taxon>Pseudomonadati</taxon>
        <taxon>Myxococcota</taxon>
        <taxon>Polyangia</taxon>
        <taxon>Nannocystales</taxon>
        <taxon>Nannocystaceae</taxon>
        <taxon>Enhygromyxa</taxon>
    </lineage>
</organism>
<feature type="transmembrane region" description="Helical" evidence="2">
    <location>
        <begin position="214"/>
        <end position="237"/>
    </location>
</feature>
<dbReference type="EMBL" id="PVNK01000121">
    <property type="protein sequence ID" value="PRQ02363.1"/>
    <property type="molecule type" value="Genomic_DNA"/>
</dbReference>
<evidence type="ECO:0000313" key="3">
    <source>
        <dbReference type="EMBL" id="PRQ02363.1"/>
    </source>
</evidence>
<sequence length="309" mass="31199">MFAYLALLLSLAGAGLETERGPGEVGGRASEDSLSELAELAADIMGDPRSSAGQEGALAALNRGRLRLAELYLADEDVARAVAVLDAAIRSGGGEVLGVADFSVALIELYDARREALAASGLESVEVERGVPGRGVTDERDVRRGESFALGPHRLPVQASNDDFDPLEIDLKLRAEAPTAPSDLGQSAAVDDGLRGDDGPPAPALRPRAQIGGLGVTGAAMAAGGIGAIIAGVLIIGEPPSGSPDGPYVRSFAPGGMIVTGVGAVGVAVGVVALTLDLAVVGRRRPARALSVGVDATSTRAGLRLRGSF</sequence>
<dbReference type="RefSeq" id="WP_106391795.1">
    <property type="nucleotide sequence ID" value="NZ_PVNK01000121.1"/>
</dbReference>
<dbReference type="AlphaFoldDB" id="A0A2S9YB84"/>
<keyword evidence="2" id="KW-1133">Transmembrane helix</keyword>
<protein>
    <submittedName>
        <fullName evidence="3">Uncharacterized protein</fullName>
    </submittedName>
</protein>
<comment type="caution">
    <text evidence="3">The sequence shown here is derived from an EMBL/GenBank/DDBJ whole genome shotgun (WGS) entry which is preliminary data.</text>
</comment>
<name>A0A2S9YB84_9BACT</name>
<gene>
    <name evidence="3" type="ORF">ENSA5_23800</name>
</gene>
<feature type="region of interest" description="Disordered" evidence="1">
    <location>
        <begin position="175"/>
        <end position="206"/>
    </location>
</feature>
<keyword evidence="4" id="KW-1185">Reference proteome</keyword>
<proteinExistence type="predicted"/>
<accession>A0A2S9YB84</accession>
<evidence type="ECO:0000256" key="1">
    <source>
        <dbReference type="SAM" id="MobiDB-lite"/>
    </source>
</evidence>
<evidence type="ECO:0000313" key="4">
    <source>
        <dbReference type="Proteomes" id="UP000237968"/>
    </source>
</evidence>
<evidence type="ECO:0000256" key="2">
    <source>
        <dbReference type="SAM" id="Phobius"/>
    </source>
</evidence>
<dbReference type="Proteomes" id="UP000237968">
    <property type="component" value="Unassembled WGS sequence"/>
</dbReference>
<reference evidence="3 4" key="1">
    <citation type="submission" date="2018-03" db="EMBL/GenBank/DDBJ databases">
        <title>Draft Genome Sequences of the Obligatory Marine Myxobacteria Enhygromyxa salina SWB005.</title>
        <authorList>
            <person name="Poehlein A."/>
            <person name="Moghaddam J.A."/>
            <person name="Harms H."/>
            <person name="Alanjari M."/>
            <person name="Koenig G.M."/>
            <person name="Daniel R."/>
            <person name="Schaeberle T.F."/>
        </authorList>
    </citation>
    <scope>NUCLEOTIDE SEQUENCE [LARGE SCALE GENOMIC DNA]</scope>
    <source>
        <strain evidence="3 4">SWB005</strain>
    </source>
</reference>